<dbReference type="EMBL" id="AZEF01000013">
    <property type="protein sequence ID" value="KRL02428.1"/>
    <property type="molecule type" value="Genomic_DNA"/>
</dbReference>
<dbReference type="SUPFAM" id="SSF63380">
    <property type="entry name" value="Riboflavin synthase domain-like"/>
    <property type="match status" value="2"/>
</dbReference>
<feature type="domain" description="Lumazine-binding" evidence="12">
    <location>
        <begin position="98"/>
        <end position="194"/>
    </location>
</feature>
<feature type="domain" description="Lumazine-binding" evidence="12">
    <location>
        <begin position="1"/>
        <end position="97"/>
    </location>
</feature>
<protein>
    <recommendedName>
        <fullName evidence="6 10">Riboflavin synthase</fullName>
        <ecNumber evidence="5 10">2.5.1.9</ecNumber>
    </recommendedName>
</protein>
<dbReference type="OrthoDB" id="9788537at2"/>
<dbReference type="InterPro" id="IPR023366">
    <property type="entry name" value="ATP_synth_asu-like_sf"/>
</dbReference>
<comment type="catalytic activity">
    <reaction evidence="1">
        <text>2 6,7-dimethyl-8-(1-D-ribityl)lumazine + H(+) = 5-amino-6-(D-ribitylamino)uracil + riboflavin</text>
        <dbReference type="Rhea" id="RHEA:20772"/>
        <dbReference type="ChEBI" id="CHEBI:15378"/>
        <dbReference type="ChEBI" id="CHEBI:15934"/>
        <dbReference type="ChEBI" id="CHEBI:57986"/>
        <dbReference type="ChEBI" id="CHEBI:58201"/>
        <dbReference type="EC" id="2.5.1.9"/>
    </reaction>
</comment>
<organism evidence="13 14">
    <name type="scientific">Liquorilactobacillus capillatus DSM 19910</name>
    <dbReference type="NCBI Taxonomy" id="1423731"/>
    <lineage>
        <taxon>Bacteria</taxon>
        <taxon>Bacillati</taxon>
        <taxon>Bacillota</taxon>
        <taxon>Bacilli</taxon>
        <taxon>Lactobacillales</taxon>
        <taxon>Lactobacillaceae</taxon>
        <taxon>Liquorilactobacillus</taxon>
    </lineage>
</organism>
<evidence type="ECO:0000256" key="9">
    <source>
        <dbReference type="ARBA" id="ARBA00022737"/>
    </source>
</evidence>
<sequence>MFTGIIEDIGIVQNITRKQEIIFLSIMAPKIKLEDSQIGASIAVDGVCLTVTARTASVFTANIMPETFRITSLARLKRGDKVNLERAVAVGGRFDGHFVLGHVDRTTSILRRYQDQTAQVLVFKIPVGLETQIVTKGSVAIDGISLTVIYADSRTFKVGLIPHSQQVTTLSNKTVGAYVNLETDVLAKYSVKQMRANQF</sequence>
<dbReference type="NCBIfam" id="NF006767">
    <property type="entry name" value="PRK09289.1"/>
    <property type="match status" value="1"/>
</dbReference>
<dbReference type="AlphaFoldDB" id="A0A0R1M326"/>
<reference evidence="13" key="1">
    <citation type="journal article" date="2015" name="Genome Announc.">
        <title>Expanding the biotechnology potential of lactobacilli through comparative genomics of 213 strains and associated genera.</title>
        <authorList>
            <person name="Sun Z."/>
            <person name="Harris H.M."/>
            <person name="McCann A."/>
            <person name="Guo C."/>
            <person name="Argimon S."/>
            <person name="Zhang W."/>
            <person name="Yang X."/>
            <person name="Jeffery I.B."/>
            <person name="Cooney J.C."/>
            <person name="Kagawa T.F."/>
            <person name="Liu W."/>
            <person name="Song Y."/>
            <person name="Salvetti E."/>
            <person name="Wrobel A."/>
            <person name="Rasinkangas P."/>
            <person name="Parkhill J."/>
            <person name="Rea M.C."/>
            <person name="O'Sullivan O."/>
            <person name="Ritari J."/>
            <person name="Douillard F.P."/>
            <person name="Paul Ross R."/>
            <person name="Yang R."/>
            <person name="Briner A.E."/>
            <person name="Felis G.E."/>
            <person name="de Vos W.M."/>
            <person name="Barrangou R."/>
            <person name="Klaenhammer T.R."/>
            <person name="Caufield P.W."/>
            <person name="Cui Y."/>
            <person name="Zhang H."/>
            <person name="O'Toole P.W."/>
        </authorList>
    </citation>
    <scope>NUCLEOTIDE SEQUENCE [LARGE SCALE GENOMIC DNA]</scope>
    <source>
        <strain evidence="13">DSM 19910</strain>
    </source>
</reference>
<dbReference type="EC" id="2.5.1.9" evidence="5 10"/>
<evidence type="ECO:0000256" key="11">
    <source>
        <dbReference type="PROSITE-ProRule" id="PRU00524"/>
    </source>
</evidence>
<evidence type="ECO:0000256" key="4">
    <source>
        <dbReference type="ARBA" id="ARBA00011233"/>
    </source>
</evidence>
<evidence type="ECO:0000256" key="2">
    <source>
        <dbReference type="ARBA" id="ARBA00002803"/>
    </source>
</evidence>
<dbReference type="Pfam" id="PF00677">
    <property type="entry name" value="Lum_binding"/>
    <property type="match status" value="2"/>
</dbReference>
<dbReference type="InterPro" id="IPR026017">
    <property type="entry name" value="Lumazine-bd_dom"/>
</dbReference>
<comment type="subunit">
    <text evidence="4">Homotrimer.</text>
</comment>
<dbReference type="PROSITE" id="PS51177">
    <property type="entry name" value="LUMAZINE_BIND"/>
    <property type="match status" value="2"/>
</dbReference>
<evidence type="ECO:0000259" key="12">
    <source>
        <dbReference type="PROSITE" id="PS51177"/>
    </source>
</evidence>
<keyword evidence="8" id="KW-0808">Transferase</keyword>
<dbReference type="Proteomes" id="UP000051621">
    <property type="component" value="Unassembled WGS sequence"/>
</dbReference>
<comment type="function">
    <text evidence="2">Catalyzes the dismutation of two molecules of 6,7-dimethyl-8-ribityllumazine, resulting in the formation of riboflavin and 5-amino-6-(D-ribitylamino)uracil.</text>
</comment>
<feature type="repeat" description="Lumazine-binding" evidence="11">
    <location>
        <begin position="98"/>
        <end position="194"/>
    </location>
</feature>
<evidence type="ECO:0000313" key="13">
    <source>
        <dbReference type="EMBL" id="KRL02428.1"/>
    </source>
</evidence>
<dbReference type="STRING" id="1423731.FC81_GL000772"/>
<gene>
    <name evidence="13" type="ORF">FC81_GL000772</name>
</gene>
<dbReference type="FunFam" id="2.40.30.20:FF:000004">
    <property type="entry name" value="Riboflavin synthase, alpha subunit"/>
    <property type="match status" value="1"/>
</dbReference>
<dbReference type="Gene3D" id="2.40.30.20">
    <property type="match status" value="2"/>
</dbReference>
<dbReference type="PANTHER" id="PTHR21098">
    <property type="entry name" value="RIBOFLAVIN SYNTHASE ALPHA CHAIN"/>
    <property type="match status" value="1"/>
</dbReference>
<keyword evidence="7" id="KW-0686">Riboflavin biosynthesis</keyword>
<feature type="repeat" description="Lumazine-binding" evidence="11">
    <location>
        <begin position="1"/>
        <end position="97"/>
    </location>
</feature>
<dbReference type="PANTHER" id="PTHR21098:SF0">
    <property type="entry name" value="RIBOFLAVIN SYNTHASE"/>
    <property type="match status" value="1"/>
</dbReference>
<evidence type="ECO:0000256" key="7">
    <source>
        <dbReference type="ARBA" id="ARBA00022619"/>
    </source>
</evidence>
<accession>A0A0R1M326</accession>
<keyword evidence="9" id="KW-0677">Repeat</keyword>
<dbReference type="RefSeq" id="WP_057742995.1">
    <property type="nucleotide sequence ID" value="NZ_AZEF01000013.1"/>
</dbReference>
<proteinExistence type="predicted"/>
<dbReference type="CDD" id="cd00402">
    <property type="entry name" value="Riboflavin_synthase_like"/>
    <property type="match status" value="1"/>
</dbReference>
<evidence type="ECO:0000256" key="8">
    <source>
        <dbReference type="ARBA" id="ARBA00022679"/>
    </source>
</evidence>
<evidence type="ECO:0000256" key="5">
    <source>
        <dbReference type="ARBA" id="ARBA00012827"/>
    </source>
</evidence>
<evidence type="ECO:0000256" key="6">
    <source>
        <dbReference type="ARBA" id="ARBA00013950"/>
    </source>
</evidence>
<dbReference type="PATRIC" id="fig|1423731.3.peg.791"/>
<dbReference type="FunFam" id="2.40.30.20:FF:000003">
    <property type="entry name" value="Riboflavin synthase, alpha subunit"/>
    <property type="match status" value="1"/>
</dbReference>
<name>A0A0R1M326_9LACO</name>
<dbReference type="InterPro" id="IPR001783">
    <property type="entry name" value="Lumazine-bd"/>
</dbReference>
<evidence type="ECO:0000313" key="14">
    <source>
        <dbReference type="Proteomes" id="UP000051621"/>
    </source>
</evidence>
<dbReference type="InterPro" id="IPR017938">
    <property type="entry name" value="Riboflavin_synthase-like_b-brl"/>
</dbReference>
<dbReference type="NCBIfam" id="TIGR00187">
    <property type="entry name" value="ribE"/>
    <property type="match status" value="1"/>
</dbReference>
<evidence type="ECO:0000256" key="1">
    <source>
        <dbReference type="ARBA" id="ARBA00000968"/>
    </source>
</evidence>
<comment type="pathway">
    <text evidence="3">Cofactor biosynthesis; riboflavin biosynthesis; riboflavin from 2-hydroxy-3-oxobutyl phosphate and 5-amino-6-(D-ribitylamino)uracil: step 2/2.</text>
</comment>
<evidence type="ECO:0000256" key="10">
    <source>
        <dbReference type="NCBIfam" id="TIGR00187"/>
    </source>
</evidence>
<evidence type="ECO:0000256" key="3">
    <source>
        <dbReference type="ARBA" id="ARBA00004887"/>
    </source>
</evidence>
<dbReference type="PIRSF" id="PIRSF000498">
    <property type="entry name" value="Riboflavin_syn_A"/>
    <property type="match status" value="1"/>
</dbReference>
<keyword evidence="14" id="KW-1185">Reference proteome</keyword>
<dbReference type="GO" id="GO:0004746">
    <property type="term" value="F:riboflavin synthase activity"/>
    <property type="evidence" value="ECO:0007669"/>
    <property type="project" value="UniProtKB-UniRule"/>
</dbReference>
<comment type="caution">
    <text evidence="13">The sequence shown here is derived from an EMBL/GenBank/DDBJ whole genome shotgun (WGS) entry which is preliminary data.</text>
</comment>
<dbReference type="GO" id="GO:0009231">
    <property type="term" value="P:riboflavin biosynthetic process"/>
    <property type="evidence" value="ECO:0007669"/>
    <property type="project" value="UniProtKB-KW"/>
</dbReference>